<dbReference type="Gene3D" id="2.40.50.140">
    <property type="entry name" value="Nucleic acid-binding proteins"/>
    <property type="match status" value="1"/>
</dbReference>
<gene>
    <name evidence="3" type="ORF">FC84_GL000845</name>
</gene>
<dbReference type="InterPro" id="IPR050437">
    <property type="entry name" value="Ribos_protein_bS1-like"/>
</dbReference>
<evidence type="ECO:0000259" key="2">
    <source>
        <dbReference type="PROSITE" id="PS50126"/>
    </source>
</evidence>
<evidence type="ECO:0000313" key="4">
    <source>
        <dbReference type="Proteomes" id="UP000051813"/>
    </source>
</evidence>
<protein>
    <submittedName>
        <fullName evidence="3">RNA-binding protein</fullName>
    </submittedName>
</protein>
<keyword evidence="4" id="KW-1185">Reference proteome</keyword>
<reference evidence="3 4" key="1">
    <citation type="journal article" date="2015" name="Genome Announc.">
        <title>Expanding the biotechnology potential of lactobacilli through comparative genomics of 213 strains and associated genera.</title>
        <authorList>
            <person name="Sun Z."/>
            <person name="Harris H.M."/>
            <person name="McCann A."/>
            <person name="Guo C."/>
            <person name="Argimon S."/>
            <person name="Zhang W."/>
            <person name="Yang X."/>
            <person name="Jeffery I.B."/>
            <person name="Cooney J.C."/>
            <person name="Kagawa T.F."/>
            <person name="Liu W."/>
            <person name="Song Y."/>
            <person name="Salvetti E."/>
            <person name="Wrobel A."/>
            <person name="Rasinkangas P."/>
            <person name="Parkhill J."/>
            <person name="Rea M.C."/>
            <person name="O'Sullivan O."/>
            <person name="Ritari J."/>
            <person name="Douillard F.P."/>
            <person name="Paul Ross R."/>
            <person name="Yang R."/>
            <person name="Briner A.E."/>
            <person name="Felis G.E."/>
            <person name="de Vos W.M."/>
            <person name="Barrangou R."/>
            <person name="Klaenhammer T.R."/>
            <person name="Caufield P.W."/>
            <person name="Cui Y."/>
            <person name="Zhang H."/>
            <person name="O'Toole P.W."/>
        </authorList>
    </citation>
    <scope>NUCLEOTIDE SEQUENCE [LARGE SCALE GENOMIC DNA]</scope>
    <source>
        <strain evidence="3 4">DSM 20335</strain>
    </source>
</reference>
<dbReference type="InterPro" id="IPR003029">
    <property type="entry name" value="S1_domain"/>
</dbReference>
<dbReference type="PATRIC" id="fig|1423738.3.peg.855"/>
<dbReference type="GO" id="GO:0006412">
    <property type="term" value="P:translation"/>
    <property type="evidence" value="ECO:0007669"/>
    <property type="project" value="TreeGrafter"/>
</dbReference>
<dbReference type="FunFam" id="2.40.50.140:FF:000103">
    <property type="entry name" value="protein RRP5 homolog"/>
    <property type="match status" value="1"/>
</dbReference>
<sequence length="121" mass="13701">MSYRIGDVLVGQVTGIQPYGVFILLDDQTQGLIHISECSAGYVEDLHSIVRVGDVVKVLVLDIDEYSQKISLSLRALMNNGPESDFRRKKFFWTNQRTNTGFKPIADAKEQWISEALSFFN</sequence>
<feature type="domain" description="S1 motif" evidence="2">
    <location>
        <begin position="6"/>
        <end position="75"/>
    </location>
</feature>
<proteinExistence type="predicted"/>
<accession>A0A0R2BR79</accession>
<name>A0A0R2BR79_9LACO</name>
<dbReference type="OrthoDB" id="9810507at2"/>
<comment type="caution">
    <text evidence="3">The sequence shown here is derived from an EMBL/GenBank/DDBJ whole genome shotgun (WGS) entry which is preliminary data.</text>
</comment>
<evidence type="ECO:0000256" key="1">
    <source>
        <dbReference type="ARBA" id="ARBA00025604"/>
    </source>
</evidence>
<dbReference type="EMBL" id="AYYK01000017">
    <property type="protein sequence ID" value="KRM78406.1"/>
    <property type="molecule type" value="Genomic_DNA"/>
</dbReference>
<evidence type="ECO:0000313" key="3">
    <source>
        <dbReference type="EMBL" id="KRM78406.1"/>
    </source>
</evidence>
<dbReference type="Pfam" id="PF00575">
    <property type="entry name" value="S1"/>
    <property type="match status" value="1"/>
</dbReference>
<dbReference type="NCBIfam" id="NF040579">
    <property type="entry name" value="S1_dom_CvfD"/>
    <property type="match status" value="1"/>
</dbReference>
<dbReference type="GO" id="GO:0003729">
    <property type="term" value="F:mRNA binding"/>
    <property type="evidence" value="ECO:0007669"/>
    <property type="project" value="TreeGrafter"/>
</dbReference>
<dbReference type="Proteomes" id="UP000051813">
    <property type="component" value="Unassembled WGS sequence"/>
</dbReference>
<dbReference type="RefSeq" id="WP_057757304.1">
    <property type="nucleotide sequence ID" value="NZ_AYYK01000017.1"/>
</dbReference>
<dbReference type="SMART" id="SM00316">
    <property type="entry name" value="S1"/>
    <property type="match status" value="1"/>
</dbReference>
<dbReference type="AlphaFoldDB" id="A0A0R2BR79"/>
<dbReference type="STRING" id="1423738.FC84_GL000845"/>
<dbReference type="GO" id="GO:0003735">
    <property type="term" value="F:structural constituent of ribosome"/>
    <property type="evidence" value="ECO:0007669"/>
    <property type="project" value="TreeGrafter"/>
</dbReference>
<organism evidence="3 4">
    <name type="scientific">Lapidilactobacillus dextrinicus DSM 20335</name>
    <dbReference type="NCBI Taxonomy" id="1423738"/>
    <lineage>
        <taxon>Bacteria</taxon>
        <taxon>Bacillati</taxon>
        <taxon>Bacillota</taxon>
        <taxon>Bacilli</taxon>
        <taxon>Lactobacillales</taxon>
        <taxon>Lactobacillaceae</taxon>
        <taxon>Lapidilactobacillus</taxon>
    </lineage>
</organism>
<dbReference type="PANTHER" id="PTHR10724">
    <property type="entry name" value="30S RIBOSOMAL PROTEIN S1"/>
    <property type="match status" value="1"/>
</dbReference>
<dbReference type="PROSITE" id="PS50126">
    <property type="entry name" value="S1"/>
    <property type="match status" value="1"/>
</dbReference>
<dbReference type="SUPFAM" id="SSF50249">
    <property type="entry name" value="Nucleic acid-binding proteins"/>
    <property type="match status" value="1"/>
</dbReference>
<comment type="function">
    <text evidence="1">Binds mRNA; thus facilitating recognition of the initiation point. It is needed to translate mRNA with a short Shine-Dalgarno (SD) purine-rich sequence.</text>
</comment>
<dbReference type="InterPro" id="IPR012340">
    <property type="entry name" value="NA-bd_OB-fold"/>
</dbReference>